<dbReference type="RefSeq" id="WP_089377412.1">
    <property type="nucleotide sequence ID" value="NZ_FZNX01000001.1"/>
</dbReference>
<feature type="transmembrane region" description="Helical" evidence="1">
    <location>
        <begin position="81"/>
        <end position="102"/>
    </location>
</feature>
<evidence type="ECO:0008006" key="4">
    <source>
        <dbReference type="Google" id="ProtNLM"/>
    </source>
</evidence>
<sequence>MENQKSTSSKQVMLNYGLILGVVSIILSVAIYAMGKIYDQGFGVMAASFVIMAVITFMGLKNFKEGNNNLLSLGEALKIGLGIALIGAVISVIYNQIFINFIEPDFMENMMKVGQEKMLEQNPNMTDEQLEMAIGMQEKMSSPLIGAAMGIVGSLFFGFIISLIEGLILKRTEED</sequence>
<protein>
    <recommendedName>
        <fullName evidence="4">DUF4199 domain-containing protein</fullName>
    </recommendedName>
</protein>
<accession>A0A238VXV3</accession>
<keyword evidence="1" id="KW-1133">Transmembrane helix</keyword>
<keyword evidence="1" id="KW-0472">Membrane</keyword>
<keyword evidence="1" id="KW-0812">Transmembrane</keyword>
<gene>
    <name evidence="2" type="ORF">SAMN04488111_1131</name>
</gene>
<feature type="transmembrane region" description="Helical" evidence="1">
    <location>
        <begin position="12"/>
        <end position="35"/>
    </location>
</feature>
<evidence type="ECO:0000313" key="2">
    <source>
        <dbReference type="EMBL" id="SNR38683.1"/>
    </source>
</evidence>
<name>A0A238VXV3_9FLAO</name>
<dbReference type="AlphaFoldDB" id="A0A238VXV3"/>
<dbReference type="InterPro" id="IPR025250">
    <property type="entry name" value="DUF4199"/>
</dbReference>
<reference evidence="3" key="1">
    <citation type="submission" date="2017-06" db="EMBL/GenBank/DDBJ databases">
        <authorList>
            <person name="Varghese N."/>
            <person name="Submissions S."/>
        </authorList>
    </citation>
    <scope>NUCLEOTIDE SEQUENCE [LARGE SCALE GENOMIC DNA]</scope>
    <source>
        <strain evidence="3">DSM 27993</strain>
    </source>
</reference>
<dbReference type="EMBL" id="FZNX01000001">
    <property type="protein sequence ID" value="SNR38683.1"/>
    <property type="molecule type" value="Genomic_DNA"/>
</dbReference>
<evidence type="ECO:0000256" key="1">
    <source>
        <dbReference type="SAM" id="Phobius"/>
    </source>
</evidence>
<keyword evidence="3" id="KW-1185">Reference proteome</keyword>
<proteinExistence type="predicted"/>
<feature type="transmembrane region" description="Helical" evidence="1">
    <location>
        <begin position="144"/>
        <end position="169"/>
    </location>
</feature>
<dbReference type="Pfam" id="PF13858">
    <property type="entry name" value="DUF4199"/>
    <property type="match status" value="1"/>
</dbReference>
<evidence type="ECO:0000313" key="3">
    <source>
        <dbReference type="Proteomes" id="UP000198412"/>
    </source>
</evidence>
<feature type="transmembrane region" description="Helical" evidence="1">
    <location>
        <begin position="41"/>
        <end position="60"/>
    </location>
</feature>
<organism evidence="2 3">
    <name type="scientific">Lutibacter flavus</name>
    <dbReference type="NCBI Taxonomy" id="691689"/>
    <lineage>
        <taxon>Bacteria</taxon>
        <taxon>Pseudomonadati</taxon>
        <taxon>Bacteroidota</taxon>
        <taxon>Flavobacteriia</taxon>
        <taxon>Flavobacteriales</taxon>
        <taxon>Flavobacteriaceae</taxon>
        <taxon>Lutibacter</taxon>
    </lineage>
</organism>
<dbReference type="Proteomes" id="UP000198412">
    <property type="component" value="Unassembled WGS sequence"/>
</dbReference>
<dbReference type="OrthoDB" id="1122768at2"/>